<evidence type="ECO:0000313" key="8">
    <source>
        <dbReference type="EMBL" id="KAJ7407100.1"/>
    </source>
</evidence>
<evidence type="ECO:0000313" key="9">
    <source>
        <dbReference type="Proteomes" id="UP001145742"/>
    </source>
</evidence>
<dbReference type="PROSITE" id="PS50801">
    <property type="entry name" value="STAS"/>
    <property type="match status" value="1"/>
</dbReference>
<feature type="transmembrane region" description="Helical" evidence="6">
    <location>
        <begin position="537"/>
        <end position="557"/>
    </location>
</feature>
<feature type="transmembrane region" description="Helical" evidence="6">
    <location>
        <begin position="422"/>
        <end position="439"/>
    </location>
</feature>
<organism evidence="8 9">
    <name type="scientific">Willisornis vidua</name>
    <name type="common">Xingu scale-backed antbird</name>
    <dbReference type="NCBI Taxonomy" id="1566151"/>
    <lineage>
        <taxon>Eukaryota</taxon>
        <taxon>Metazoa</taxon>
        <taxon>Chordata</taxon>
        <taxon>Craniata</taxon>
        <taxon>Vertebrata</taxon>
        <taxon>Euteleostomi</taxon>
        <taxon>Archelosauria</taxon>
        <taxon>Archosauria</taxon>
        <taxon>Dinosauria</taxon>
        <taxon>Saurischia</taxon>
        <taxon>Theropoda</taxon>
        <taxon>Coelurosauria</taxon>
        <taxon>Aves</taxon>
        <taxon>Neognathae</taxon>
        <taxon>Neoaves</taxon>
        <taxon>Telluraves</taxon>
        <taxon>Australaves</taxon>
        <taxon>Passeriformes</taxon>
        <taxon>Thamnophilidae</taxon>
        <taxon>Willisornis</taxon>
    </lineage>
</organism>
<feature type="transmembrane region" description="Helical" evidence="6">
    <location>
        <begin position="47"/>
        <end position="64"/>
    </location>
</feature>
<keyword evidence="2 6" id="KW-0812">Transmembrane</keyword>
<gene>
    <name evidence="8" type="primary">SLC26A4</name>
    <name evidence="8" type="ORF">WISP_128143</name>
</gene>
<feature type="region of interest" description="Disordered" evidence="5">
    <location>
        <begin position="157"/>
        <end position="179"/>
    </location>
</feature>
<dbReference type="InterPro" id="IPR041672">
    <property type="entry name" value="Bap31/Bap29_C"/>
</dbReference>
<evidence type="ECO:0000256" key="3">
    <source>
        <dbReference type="ARBA" id="ARBA00022989"/>
    </source>
</evidence>
<accession>A0ABQ9CVF5</accession>
<dbReference type="Proteomes" id="UP001145742">
    <property type="component" value="Unassembled WGS sequence"/>
</dbReference>
<dbReference type="Gene3D" id="3.30.750.24">
    <property type="entry name" value="STAS domain"/>
    <property type="match status" value="1"/>
</dbReference>
<dbReference type="PANTHER" id="PTHR11814">
    <property type="entry name" value="SULFATE TRANSPORTER"/>
    <property type="match status" value="1"/>
</dbReference>
<feature type="transmembrane region" description="Helical" evidence="6">
    <location>
        <begin position="451"/>
        <end position="470"/>
    </location>
</feature>
<feature type="transmembrane region" description="Helical" evidence="6">
    <location>
        <begin position="339"/>
        <end position="365"/>
    </location>
</feature>
<keyword evidence="3 6" id="KW-1133">Transmembrane helix</keyword>
<dbReference type="InterPro" id="IPR002645">
    <property type="entry name" value="STAS_dom"/>
</dbReference>
<dbReference type="InterPro" id="IPR011547">
    <property type="entry name" value="SLC26A/SulP_dom"/>
</dbReference>
<evidence type="ECO:0000256" key="5">
    <source>
        <dbReference type="SAM" id="MobiDB-lite"/>
    </source>
</evidence>
<keyword evidence="9" id="KW-1185">Reference proteome</keyword>
<dbReference type="InterPro" id="IPR001902">
    <property type="entry name" value="SLC26A/SulP_fam"/>
</dbReference>
<name>A0ABQ9CVF5_9PASS</name>
<dbReference type="SUPFAM" id="SSF52091">
    <property type="entry name" value="SpoIIaa-like"/>
    <property type="match status" value="1"/>
</dbReference>
<evidence type="ECO:0000256" key="6">
    <source>
        <dbReference type="SAM" id="Phobius"/>
    </source>
</evidence>
<dbReference type="EMBL" id="WHWB01034618">
    <property type="protein sequence ID" value="KAJ7407100.1"/>
    <property type="molecule type" value="Genomic_DNA"/>
</dbReference>
<dbReference type="InterPro" id="IPR040463">
    <property type="entry name" value="BAP29/BAP31_N"/>
</dbReference>
<evidence type="ECO:0000259" key="7">
    <source>
        <dbReference type="PROSITE" id="PS50801"/>
    </source>
</evidence>
<feature type="transmembrane region" description="Helical" evidence="6">
    <location>
        <begin position="498"/>
        <end position="525"/>
    </location>
</feature>
<protein>
    <submittedName>
        <fullName evidence="8">Pendrin</fullName>
    </submittedName>
</protein>
<dbReference type="CDD" id="cd07042">
    <property type="entry name" value="STAS_SulP_like_sulfate_transporter"/>
    <property type="match status" value="1"/>
</dbReference>
<dbReference type="Pfam" id="PF01740">
    <property type="entry name" value="STAS"/>
    <property type="match status" value="1"/>
</dbReference>
<comment type="subcellular location">
    <subcellularLocation>
        <location evidence="1">Membrane</location>
        <topology evidence="1">Multi-pass membrane protein</topology>
    </subcellularLocation>
</comment>
<feature type="transmembrane region" description="Helical" evidence="6">
    <location>
        <begin position="595"/>
        <end position="622"/>
    </location>
</feature>
<evidence type="ECO:0000256" key="4">
    <source>
        <dbReference type="ARBA" id="ARBA00023136"/>
    </source>
</evidence>
<evidence type="ECO:0000256" key="1">
    <source>
        <dbReference type="ARBA" id="ARBA00004141"/>
    </source>
</evidence>
<proteinExistence type="predicted"/>
<feature type="transmembrane region" description="Helical" evidence="6">
    <location>
        <begin position="6"/>
        <end position="27"/>
    </location>
</feature>
<reference evidence="8" key="1">
    <citation type="submission" date="2019-10" db="EMBL/GenBank/DDBJ databases">
        <authorList>
            <person name="Soares A.E.R."/>
            <person name="Aleixo A."/>
            <person name="Schneider P."/>
            <person name="Miyaki C.Y."/>
            <person name="Schneider M.P."/>
            <person name="Mello C."/>
            <person name="Vasconcelos A.T.R."/>
        </authorList>
    </citation>
    <scope>NUCLEOTIDE SEQUENCE</scope>
    <source>
        <tissue evidence="8">Muscle</tissue>
    </source>
</reference>
<sequence>MTFQWTAVAGFLYGEIAVILVLCLPFISPLRWQKIFMIPLWSKMAVFWNKMFLTIIVLLIVLFLDAVREVRKYSSVHVNEKAANVNSSAFDHIQMKLFRSQRNLYLSGFSLFLWLVLRRTITLLTQLAKEMTSHAALETQVNDATEAAKKYMAENERLQETLSGKGSGKKKESTEATQEKLKEEVEHLKEELQKTSSALHKAKDEVAAVKKQSDSVRREYDRLMKEYERLQQSLNKAEDKKDLCSRKRAFQIAKTFLPILEWLPNYRVKEWLISDIISGLSTGLVATLQGPFPVVSLMVGSVVLSMAPDENFLIHGINATGTNGTGTLIDTESRDAQRVLIASTLTFLVGILQVIFGVLQIGFIVRYLADPLVGGFTTAAAFQVLVSQLKIVLNVSTKNYNGVLSIIYTLVETFEKIGTTNIADLIAGLLTIFVCMVVKELNDRFKHKIPIPIPIEVIVTIVATGISYAADLEKKYNAGIVKSIPRGFLPPEAPNVSLFSQMIAASFSIAIVAYAIAVSVGKVYATKYDYAIDGNQVAGIISAGIVLISIVALGKLLEPLQKSVLAAVVVANLKGMFMQVFDVPRLWRQNKVDAMIWVFTCIASIILGLDLGLLAGLLFGLLTVVLRVQFPSWGGFGNIPGTDIYKKVKDYKNVIEPEGVKILKFSSPIFYANIDGLKSSLKSTVGFDAVKVYNKRLKALRKIQKLIKKGKLKATKNGIISEPGINNEAFETDEEPEDNQDPQVPTKEVEIQVDWNSELPVKVNIPKVPIHSLILDFGAVTFLDIVAVRSIKTIIKEFERIDVRVYFASYQDNLISQLERSAFFDDTVRKDMFFLTVHDAVLYIRNQMTYSDNQDPIFEKISLMQESKEPIEFTDTSRPDDELDVQEEVCTLELNVSIPFPIALSHAVRVWLSTVTFSINKYPLWIPDARAE</sequence>
<keyword evidence="4 6" id="KW-0472">Membrane</keyword>
<dbReference type="Gene3D" id="1.20.5.110">
    <property type="match status" value="1"/>
</dbReference>
<dbReference type="InterPro" id="IPR036513">
    <property type="entry name" value="STAS_dom_sf"/>
</dbReference>
<dbReference type="Pfam" id="PF18035">
    <property type="entry name" value="Bap31_Bap29_C"/>
    <property type="match status" value="1"/>
</dbReference>
<evidence type="ECO:0000256" key="2">
    <source>
        <dbReference type="ARBA" id="ARBA00022692"/>
    </source>
</evidence>
<feature type="domain" description="STAS" evidence="7">
    <location>
        <begin position="650"/>
        <end position="844"/>
    </location>
</feature>
<feature type="compositionally biased region" description="Basic and acidic residues" evidence="5">
    <location>
        <begin position="169"/>
        <end position="179"/>
    </location>
</feature>
<dbReference type="Pfam" id="PF00916">
    <property type="entry name" value="Sulfate_transp"/>
    <property type="match status" value="1"/>
</dbReference>
<dbReference type="Pfam" id="PF05529">
    <property type="entry name" value="Bap31"/>
    <property type="match status" value="1"/>
</dbReference>
<comment type="caution">
    <text evidence="8">The sequence shown here is derived from an EMBL/GenBank/DDBJ whole genome shotgun (WGS) entry which is preliminary data.</text>
</comment>
<feature type="transmembrane region" description="Helical" evidence="6">
    <location>
        <begin position="563"/>
        <end position="583"/>
    </location>
</feature>